<proteinExistence type="predicted"/>
<evidence type="ECO:0000313" key="1">
    <source>
        <dbReference type="EMBL" id="MEY9316993.1"/>
    </source>
</evidence>
<sequence>MGRLQKAATSDYVAAFCVPQCQGRRPMDYGAFTDASLKMMYEAVRGALKADDQFEANGEDPRFRVRATPEWKRHAGSLEAEMLKRGLQVDIIDWTGGQGELPLA</sequence>
<reference evidence="1 2" key="1">
    <citation type="submission" date="2024-07" db="EMBL/GenBank/DDBJ databases">
        <title>Genomic Encyclopedia of Type Strains, Phase V (KMG-V): Genome sequencing to study the core and pangenomes of soil and plant-associated prokaryotes.</title>
        <authorList>
            <person name="Whitman W."/>
        </authorList>
    </citation>
    <scope>NUCLEOTIDE SEQUENCE [LARGE SCALE GENOMIC DNA]</scope>
    <source>
        <strain evidence="1 2">USDA 415</strain>
    </source>
</reference>
<comment type="caution">
    <text evidence="1">The sequence shown here is derived from an EMBL/GenBank/DDBJ whole genome shotgun (WGS) entry which is preliminary data.</text>
</comment>
<name>A0ABV4F0P4_BRAEL</name>
<dbReference type="Proteomes" id="UP001565471">
    <property type="component" value="Unassembled WGS sequence"/>
</dbReference>
<gene>
    <name evidence="1" type="ORF">ABIF29_003792</name>
</gene>
<accession>A0ABV4F0P4</accession>
<protein>
    <submittedName>
        <fullName evidence="1">Uncharacterized protein</fullName>
    </submittedName>
</protein>
<evidence type="ECO:0000313" key="2">
    <source>
        <dbReference type="Proteomes" id="UP001565471"/>
    </source>
</evidence>
<keyword evidence="2" id="KW-1185">Reference proteome</keyword>
<organism evidence="1 2">
    <name type="scientific">Bradyrhizobium elkanii</name>
    <dbReference type="NCBI Taxonomy" id="29448"/>
    <lineage>
        <taxon>Bacteria</taxon>
        <taxon>Pseudomonadati</taxon>
        <taxon>Pseudomonadota</taxon>
        <taxon>Alphaproteobacteria</taxon>
        <taxon>Hyphomicrobiales</taxon>
        <taxon>Nitrobacteraceae</taxon>
        <taxon>Bradyrhizobium</taxon>
    </lineage>
</organism>
<dbReference type="EMBL" id="JBGBZA010000002">
    <property type="protein sequence ID" value="MEY9316993.1"/>
    <property type="molecule type" value="Genomic_DNA"/>
</dbReference>